<sequence>MKAELICVGTELLLGDIINTNAAFIARNLAALGIDHIYEAVVGDNRERLLCQLEITKQRADIIILCGGLGPTQDDLTRETVAEHLNKKLIYNENVYKHIEEYFRKIKRQLTENSKKQAYVIEGAKVLMNEWGTAPGLICEAENKTYILLPGPPMELEPMFEKYVLPYLKEKSGNVILSKTIKIMGIGEAQAEEMILHLINSKNPTIAPYAKNGEVHFRITAKAKTEEEARGLIEPVYNKLKEIFGINIYAEDDETLEEVVAKLLLEKNLKIAVAESCTGGLVTAQLINYPGISKVLLEGVVTYSNDAKKSRLNVSEETLKLHGAVSYQTAIEMAEGVAKTAKADVGISTTGIAGPSGGTSKKPVGLVYLGVYIKGYKTFKELRFTGDRQKIRERAAKELLNFLRMELNTEMIGK</sequence>
<dbReference type="PANTHER" id="PTHR13939">
    <property type="entry name" value="NICOTINAMIDE-NUCLEOTIDE AMIDOHYDROLASE PNCC"/>
    <property type="match status" value="1"/>
</dbReference>
<dbReference type="Proteomes" id="UP000184423">
    <property type="component" value="Unassembled WGS sequence"/>
</dbReference>
<dbReference type="AlphaFoldDB" id="A0A1M5A2V1"/>
<evidence type="ECO:0000259" key="2">
    <source>
        <dbReference type="SMART" id="SM00852"/>
    </source>
</evidence>
<dbReference type="Pfam" id="PF18146">
    <property type="entry name" value="CinA_KH"/>
    <property type="match status" value="1"/>
</dbReference>
<keyword evidence="4" id="KW-1185">Reference proteome</keyword>
<dbReference type="Pfam" id="PF00994">
    <property type="entry name" value="MoCF_biosynth"/>
    <property type="match status" value="1"/>
</dbReference>
<dbReference type="InterPro" id="IPR050101">
    <property type="entry name" value="CinA"/>
</dbReference>
<dbReference type="InterPro" id="IPR036425">
    <property type="entry name" value="MoaB/Mog-like_dom_sf"/>
</dbReference>
<dbReference type="InterPro" id="IPR036653">
    <property type="entry name" value="CinA-like_C"/>
</dbReference>
<dbReference type="SMART" id="SM00852">
    <property type="entry name" value="MoCF_biosynth"/>
    <property type="match status" value="1"/>
</dbReference>
<dbReference type="Pfam" id="PF02464">
    <property type="entry name" value="CinA"/>
    <property type="match status" value="1"/>
</dbReference>
<dbReference type="InterPro" id="IPR008136">
    <property type="entry name" value="CinA_C"/>
</dbReference>
<dbReference type="PIRSF" id="PIRSF006728">
    <property type="entry name" value="CinA"/>
    <property type="match status" value="1"/>
</dbReference>
<evidence type="ECO:0000313" key="3">
    <source>
        <dbReference type="EMBL" id="SHF24555.1"/>
    </source>
</evidence>
<dbReference type="SUPFAM" id="SSF142433">
    <property type="entry name" value="CinA-like"/>
    <property type="match status" value="1"/>
</dbReference>
<evidence type="ECO:0000313" key="4">
    <source>
        <dbReference type="Proteomes" id="UP000184423"/>
    </source>
</evidence>
<gene>
    <name evidence="1" type="primary">cinA</name>
    <name evidence="3" type="ORF">SAMN02746091_02080</name>
</gene>
<feature type="domain" description="MoaB/Mog" evidence="2">
    <location>
        <begin position="4"/>
        <end position="171"/>
    </location>
</feature>
<evidence type="ECO:0000256" key="1">
    <source>
        <dbReference type="HAMAP-Rule" id="MF_00226"/>
    </source>
</evidence>
<dbReference type="Gene3D" id="3.40.980.10">
    <property type="entry name" value="MoaB/Mog-like domain"/>
    <property type="match status" value="1"/>
</dbReference>
<comment type="similarity">
    <text evidence="1">Belongs to the CinA family.</text>
</comment>
<organism evidence="3 4">
    <name type="scientific">Caloramator proteoclasticus DSM 10124</name>
    <dbReference type="NCBI Taxonomy" id="1121262"/>
    <lineage>
        <taxon>Bacteria</taxon>
        <taxon>Bacillati</taxon>
        <taxon>Bacillota</taxon>
        <taxon>Clostridia</taxon>
        <taxon>Eubacteriales</taxon>
        <taxon>Clostridiaceae</taxon>
        <taxon>Caloramator</taxon>
    </lineage>
</organism>
<dbReference type="Gene3D" id="3.30.70.2860">
    <property type="match status" value="1"/>
</dbReference>
<protein>
    <recommendedName>
        <fullName evidence="1">Putative competence-damage inducible protein</fullName>
    </recommendedName>
</protein>
<dbReference type="NCBIfam" id="NF001813">
    <property type="entry name" value="PRK00549.1"/>
    <property type="match status" value="1"/>
</dbReference>
<dbReference type="PANTHER" id="PTHR13939:SF0">
    <property type="entry name" value="NMN AMIDOHYDROLASE-LIKE PROTEIN YFAY"/>
    <property type="match status" value="1"/>
</dbReference>
<dbReference type="InterPro" id="IPR041424">
    <property type="entry name" value="CinA_KH"/>
</dbReference>
<dbReference type="NCBIfam" id="TIGR00177">
    <property type="entry name" value="molyb_syn"/>
    <property type="match status" value="1"/>
</dbReference>
<dbReference type="HAMAP" id="MF_00226_B">
    <property type="entry name" value="CinA_B"/>
    <property type="match status" value="1"/>
</dbReference>
<name>A0A1M5A2V1_9CLOT</name>
<dbReference type="Gene3D" id="3.90.950.20">
    <property type="entry name" value="CinA-like"/>
    <property type="match status" value="1"/>
</dbReference>
<dbReference type="NCBIfam" id="TIGR00199">
    <property type="entry name" value="PncC_domain"/>
    <property type="match status" value="1"/>
</dbReference>
<dbReference type="CDD" id="cd00885">
    <property type="entry name" value="cinA"/>
    <property type="match status" value="1"/>
</dbReference>
<dbReference type="InterPro" id="IPR001453">
    <property type="entry name" value="MoaB/Mog_dom"/>
</dbReference>
<dbReference type="RefSeq" id="WP_073249542.1">
    <property type="nucleotide sequence ID" value="NZ_FQVG01000046.1"/>
</dbReference>
<dbReference type="SUPFAM" id="SSF53218">
    <property type="entry name" value="Molybdenum cofactor biosynthesis proteins"/>
    <property type="match status" value="1"/>
</dbReference>
<accession>A0A1M5A2V1</accession>
<reference evidence="4" key="1">
    <citation type="submission" date="2016-11" db="EMBL/GenBank/DDBJ databases">
        <authorList>
            <person name="Varghese N."/>
            <person name="Submissions S."/>
        </authorList>
    </citation>
    <scope>NUCLEOTIDE SEQUENCE [LARGE SCALE GENOMIC DNA]</scope>
    <source>
        <strain evidence="4">DSM 10124</strain>
    </source>
</reference>
<dbReference type="NCBIfam" id="TIGR00200">
    <property type="entry name" value="cinA_nterm"/>
    <property type="match status" value="1"/>
</dbReference>
<dbReference type="InterPro" id="IPR008135">
    <property type="entry name" value="Competence-induced_CinA"/>
</dbReference>
<dbReference type="EMBL" id="FQVG01000046">
    <property type="protein sequence ID" value="SHF24555.1"/>
    <property type="molecule type" value="Genomic_DNA"/>
</dbReference>
<proteinExistence type="inferred from homology"/>